<gene>
    <name evidence="3" type="ORF">TPAR_04310</name>
</gene>
<dbReference type="OrthoDB" id="4062651at2759"/>
<keyword evidence="3" id="KW-0418">Kinase</keyword>
<dbReference type="Gene3D" id="1.10.510.10">
    <property type="entry name" value="Transferase(Phosphotransferase) domain 1"/>
    <property type="match status" value="1"/>
</dbReference>
<keyword evidence="3" id="KW-0808">Transferase</keyword>
<evidence type="ECO:0000313" key="3">
    <source>
        <dbReference type="EMBL" id="POR35495.1"/>
    </source>
</evidence>
<evidence type="ECO:0000259" key="2">
    <source>
        <dbReference type="PROSITE" id="PS50011"/>
    </source>
</evidence>
<dbReference type="STRING" id="94208.A0A2S4KZ97"/>
<sequence length="194" mass="21421">MALIWLTVMSAGMIGALALPCPGQAREFEAARLHMAPPQIARWEDLAMVSEEFDEGSGEFRYTTFGAVDEDADVLYFGRLNRRMRRGCVTGIVLDRQPRSLANYLKREGGTVDRVAFMEALESAAHHLHSLSRAHNDLNPSNIIVTEAGMPVIIDFGSCHRVGDKLTMSRATRSGLTGRWGTTPLQRGGMMSRL</sequence>
<keyword evidence="4" id="KW-1185">Reference proteome</keyword>
<dbReference type="EMBL" id="PKSG01000436">
    <property type="protein sequence ID" value="POR35495.1"/>
    <property type="molecule type" value="Genomic_DNA"/>
</dbReference>
<dbReference type="GO" id="GO:0005524">
    <property type="term" value="F:ATP binding"/>
    <property type="evidence" value="ECO:0007669"/>
    <property type="project" value="InterPro"/>
</dbReference>
<dbReference type="InterPro" id="IPR011009">
    <property type="entry name" value="Kinase-like_dom_sf"/>
</dbReference>
<reference evidence="3 4" key="1">
    <citation type="submission" date="2018-01" db="EMBL/GenBank/DDBJ databases">
        <title>Harnessing the power of phylogenomics to disentangle the directionality and signatures of interkingdom host jumping in the parasitic fungal genus Tolypocladium.</title>
        <authorList>
            <person name="Quandt C.A."/>
            <person name="Patterson W."/>
            <person name="Spatafora J.W."/>
        </authorList>
    </citation>
    <scope>NUCLEOTIDE SEQUENCE [LARGE SCALE GENOMIC DNA]</scope>
    <source>
        <strain evidence="3 4">NRBC 100945</strain>
    </source>
</reference>
<organism evidence="3 4">
    <name type="scientific">Tolypocladium paradoxum</name>
    <dbReference type="NCBI Taxonomy" id="94208"/>
    <lineage>
        <taxon>Eukaryota</taxon>
        <taxon>Fungi</taxon>
        <taxon>Dikarya</taxon>
        <taxon>Ascomycota</taxon>
        <taxon>Pezizomycotina</taxon>
        <taxon>Sordariomycetes</taxon>
        <taxon>Hypocreomycetidae</taxon>
        <taxon>Hypocreales</taxon>
        <taxon>Ophiocordycipitaceae</taxon>
        <taxon>Tolypocladium</taxon>
    </lineage>
</organism>
<dbReference type="InterPro" id="IPR000719">
    <property type="entry name" value="Prot_kinase_dom"/>
</dbReference>
<dbReference type="AlphaFoldDB" id="A0A2S4KZ97"/>
<dbReference type="GO" id="GO:0004672">
    <property type="term" value="F:protein kinase activity"/>
    <property type="evidence" value="ECO:0007669"/>
    <property type="project" value="InterPro"/>
</dbReference>
<protein>
    <submittedName>
        <fullName evidence="3">MAP kinase kinase kinase win1</fullName>
    </submittedName>
</protein>
<comment type="caution">
    <text evidence="3">The sequence shown here is derived from an EMBL/GenBank/DDBJ whole genome shotgun (WGS) entry which is preliminary data.</text>
</comment>
<dbReference type="PROSITE" id="PS50011">
    <property type="entry name" value="PROTEIN_KINASE_DOM"/>
    <property type="match status" value="1"/>
</dbReference>
<feature type="signal peptide" evidence="1">
    <location>
        <begin position="1"/>
        <end position="18"/>
    </location>
</feature>
<keyword evidence="1" id="KW-0732">Signal</keyword>
<accession>A0A2S4KZ97</accession>
<dbReference type="Proteomes" id="UP000237481">
    <property type="component" value="Unassembled WGS sequence"/>
</dbReference>
<dbReference type="SUPFAM" id="SSF56112">
    <property type="entry name" value="Protein kinase-like (PK-like)"/>
    <property type="match status" value="1"/>
</dbReference>
<name>A0A2S4KZ97_9HYPO</name>
<feature type="domain" description="Protein kinase" evidence="2">
    <location>
        <begin position="1"/>
        <end position="194"/>
    </location>
</feature>
<evidence type="ECO:0000313" key="4">
    <source>
        <dbReference type="Proteomes" id="UP000237481"/>
    </source>
</evidence>
<proteinExistence type="predicted"/>
<evidence type="ECO:0000256" key="1">
    <source>
        <dbReference type="SAM" id="SignalP"/>
    </source>
</evidence>
<feature type="chain" id="PRO_5015741053" evidence="1">
    <location>
        <begin position="19"/>
        <end position="194"/>
    </location>
</feature>